<protein>
    <submittedName>
        <fullName evidence="10">DNA-binding response regulator</fullName>
    </submittedName>
</protein>
<dbReference type="PANTHER" id="PTHR48111:SF71">
    <property type="entry name" value="TRANSCRIPTIONAL REGULATORY PROTEIN PHOP"/>
    <property type="match status" value="1"/>
</dbReference>
<dbReference type="GO" id="GO:0000156">
    <property type="term" value="F:phosphorelay response regulator activity"/>
    <property type="evidence" value="ECO:0007669"/>
    <property type="project" value="TreeGrafter"/>
</dbReference>
<evidence type="ECO:0000313" key="10">
    <source>
        <dbReference type="EMBL" id="ASP37344.1"/>
    </source>
</evidence>
<dbReference type="GO" id="GO:0006355">
    <property type="term" value="P:regulation of DNA-templated transcription"/>
    <property type="evidence" value="ECO:0007669"/>
    <property type="project" value="InterPro"/>
</dbReference>
<dbReference type="Pfam" id="PF00072">
    <property type="entry name" value="Response_reg"/>
    <property type="match status" value="1"/>
</dbReference>
<keyword evidence="11" id="KW-1185">Reference proteome</keyword>
<evidence type="ECO:0000256" key="1">
    <source>
        <dbReference type="ARBA" id="ARBA00022553"/>
    </source>
</evidence>
<evidence type="ECO:0000256" key="3">
    <source>
        <dbReference type="ARBA" id="ARBA00023015"/>
    </source>
</evidence>
<dbReference type="KEGG" id="bsan:CHH28_00990"/>
<dbReference type="InterPro" id="IPR011006">
    <property type="entry name" value="CheY-like_superfamily"/>
</dbReference>
<feature type="modified residue" description="4-aspartylphosphate" evidence="6">
    <location>
        <position position="51"/>
    </location>
</feature>
<dbReference type="FunFam" id="3.40.50.2300:FF:000002">
    <property type="entry name" value="DNA-binding response regulator PhoP"/>
    <property type="match status" value="1"/>
</dbReference>
<dbReference type="OrthoDB" id="9802426at2"/>
<reference evidence="10 11" key="1">
    <citation type="submission" date="2017-07" db="EMBL/GenBank/DDBJ databases">
        <title>Annotated genome sequence of Bacterioplanes sanyensis isolated from Red Sea.</title>
        <authorList>
            <person name="Rehman Z.U."/>
        </authorList>
    </citation>
    <scope>NUCLEOTIDE SEQUENCE [LARGE SCALE GENOMIC DNA]</scope>
    <source>
        <strain evidence="10 11">NV9</strain>
    </source>
</reference>
<name>A0A222FFS1_9GAMM</name>
<proteinExistence type="predicted"/>
<feature type="domain" description="Response regulatory" evidence="8">
    <location>
        <begin position="2"/>
        <end position="116"/>
    </location>
</feature>
<dbReference type="SUPFAM" id="SSF52172">
    <property type="entry name" value="CheY-like"/>
    <property type="match status" value="1"/>
</dbReference>
<evidence type="ECO:0000256" key="2">
    <source>
        <dbReference type="ARBA" id="ARBA00023012"/>
    </source>
</evidence>
<sequence>MKVLIVEDDLALGEQLKQGLSATGADVSLATDGRDGLFQATELPYDVAVVDLGLPQLDGIELIRQLRASGSSLPVLILTARGGWKSKVDGLEAGGDDYMEKPFHIEELQARLRALLRRVSGYSSELVAGPLSLNLNSQQFVLQGQPLELTAFEHRILEYLMRHRNEVVSKTVLTDYLYEQDFDRDSNVIEVLVGRLRRKLAVADGFAPITTLRGRGYRFAD</sequence>
<dbReference type="PROSITE" id="PS51755">
    <property type="entry name" value="OMPR_PHOB"/>
    <property type="match status" value="1"/>
</dbReference>
<dbReference type="Proteomes" id="UP000202440">
    <property type="component" value="Chromosome"/>
</dbReference>
<keyword evidence="2" id="KW-0902">Two-component regulatory system</keyword>
<dbReference type="PROSITE" id="PS50110">
    <property type="entry name" value="RESPONSE_REGULATORY"/>
    <property type="match status" value="1"/>
</dbReference>
<evidence type="ECO:0000313" key="11">
    <source>
        <dbReference type="Proteomes" id="UP000202440"/>
    </source>
</evidence>
<dbReference type="SMART" id="SM00448">
    <property type="entry name" value="REC"/>
    <property type="match status" value="1"/>
</dbReference>
<dbReference type="Pfam" id="PF00486">
    <property type="entry name" value="Trans_reg_C"/>
    <property type="match status" value="1"/>
</dbReference>
<feature type="domain" description="OmpR/PhoB-type" evidence="9">
    <location>
        <begin position="123"/>
        <end position="221"/>
    </location>
</feature>
<dbReference type="Gene3D" id="1.10.10.10">
    <property type="entry name" value="Winged helix-like DNA-binding domain superfamily/Winged helix DNA-binding domain"/>
    <property type="match status" value="1"/>
</dbReference>
<dbReference type="RefSeq" id="WP_094058562.1">
    <property type="nucleotide sequence ID" value="NZ_CP022530.1"/>
</dbReference>
<organism evidence="10 11">
    <name type="scientific">Bacterioplanes sanyensis</name>
    <dbReference type="NCBI Taxonomy" id="1249553"/>
    <lineage>
        <taxon>Bacteria</taxon>
        <taxon>Pseudomonadati</taxon>
        <taxon>Pseudomonadota</taxon>
        <taxon>Gammaproteobacteria</taxon>
        <taxon>Oceanospirillales</taxon>
        <taxon>Oceanospirillaceae</taxon>
        <taxon>Bacterioplanes</taxon>
    </lineage>
</organism>
<evidence type="ECO:0000256" key="5">
    <source>
        <dbReference type="ARBA" id="ARBA00023163"/>
    </source>
</evidence>
<dbReference type="Gene3D" id="6.10.250.690">
    <property type="match status" value="1"/>
</dbReference>
<dbReference type="AlphaFoldDB" id="A0A222FFS1"/>
<feature type="DNA-binding region" description="OmpR/PhoB-type" evidence="7">
    <location>
        <begin position="123"/>
        <end position="221"/>
    </location>
</feature>
<dbReference type="SMART" id="SM00862">
    <property type="entry name" value="Trans_reg_C"/>
    <property type="match status" value="1"/>
</dbReference>
<evidence type="ECO:0000256" key="7">
    <source>
        <dbReference type="PROSITE-ProRule" id="PRU01091"/>
    </source>
</evidence>
<dbReference type="InterPro" id="IPR001789">
    <property type="entry name" value="Sig_transdc_resp-reg_receiver"/>
</dbReference>
<gene>
    <name evidence="10" type="ORF">CHH28_00990</name>
</gene>
<dbReference type="PANTHER" id="PTHR48111">
    <property type="entry name" value="REGULATOR OF RPOS"/>
    <property type="match status" value="1"/>
</dbReference>
<dbReference type="InterPro" id="IPR001867">
    <property type="entry name" value="OmpR/PhoB-type_DNA-bd"/>
</dbReference>
<dbReference type="GO" id="GO:0000976">
    <property type="term" value="F:transcription cis-regulatory region binding"/>
    <property type="evidence" value="ECO:0007669"/>
    <property type="project" value="TreeGrafter"/>
</dbReference>
<keyword evidence="5" id="KW-0804">Transcription</keyword>
<dbReference type="EMBL" id="CP022530">
    <property type="protein sequence ID" value="ASP37344.1"/>
    <property type="molecule type" value="Genomic_DNA"/>
</dbReference>
<dbReference type="GO" id="GO:0005829">
    <property type="term" value="C:cytosol"/>
    <property type="evidence" value="ECO:0007669"/>
    <property type="project" value="TreeGrafter"/>
</dbReference>
<dbReference type="GO" id="GO:0032993">
    <property type="term" value="C:protein-DNA complex"/>
    <property type="evidence" value="ECO:0007669"/>
    <property type="project" value="TreeGrafter"/>
</dbReference>
<dbReference type="InterPro" id="IPR039420">
    <property type="entry name" value="WalR-like"/>
</dbReference>
<keyword evidence="4 7" id="KW-0238">DNA-binding</keyword>
<evidence type="ECO:0000259" key="9">
    <source>
        <dbReference type="PROSITE" id="PS51755"/>
    </source>
</evidence>
<evidence type="ECO:0000256" key="4">
    <source>
        <dbReference type="ARBA" id="ARBA00023125"/>
    </source>
</evidence>
<evidence type="ECO:0000259" key="8">
    <source>
        <dbReference type="PROSITE" id="PS50110"/>
    </source>
</evidence>
<accession>A0A222FFS1</accession>
<evidence type="ECO:0000256" key="6">
    <source>
        <dbReference type="PROSITE-ProRule" id="PRU00169"/>
    </source>
</evidence>
<keyword evidence="1 6" id="KW-0597">Phosphoprotein</keyword>
<dbReference type="Gene3D" id="3.40.50.2300">
    <property type="match status" value="1"/>
</dbReference>
<dbReference type="InterPro" id="IPR036388">
    <property type="entry name" value="WH-like_DNA-bd_sf"/>
</dbReference>
<dbReference type="CDD" id="cd00383">
    <property type="entry name" value="trans_reg_C"/>
    <property type="match status" value="1"/>
</dbReference>
<keyword evidence="3" id="KW-0805">Transcription regulation</keyword>